<dbReference type="AlphaFoldDB" id="A0A1I2MWI8"/>
<proteinExistence type="inferred from homology"/>
<dbReference type="Pfam" id="PF02049">
    <property type="entry name" value="FliE"/>
    <property type="match status" value="1"/>
</dbReference>
<comment type="similarity">
    <text evidence="2 4">Belongs to the FliE family.</text>
</comment>
<protein>
    <recommendedName>
        <fullName evidence="4 5">Flagellar hook-basal body complex protein FliE</fullName>
    </recommendedName>
</protein>
<evidence type="ECO:0000256" key="2">
    <source>
        <dbReference type="ARBA" id="ARBA00009272"/>
    </source>
</evidence>
<dbReference type="HAMAP" id="MF_00724">
    <property type="entry name" value="FliE"/>
    <property type="match status" value="1"/>
</dbReference>
<sequence>MNIVPIIATPIQDMSRVQQADPNSDSKTSFRDIFDSAINNLNDNQLKVEDTVKNFLTGEIQDIHTVIVAMEEAKLSMQLAVEVRNKLVEAYQEISRMQI</sequence>
<comment type="subcellular location">
    <subcellularLocation>
        <location evidence="1 4">Bacterial flagellum basal body</location>
    </subcellularLocation>
</comment>
<dbReference type="EMBL" id="FOOX01000001">
    <property type="protein sequence ID" value="SFF95803.1"/>
    <property type="molecule type" value="Genomic_DNA"/>
</dbReference>
<keyword evidence="7" id="KW-1185">Reference proteome</keyword>
<keyword evidence="3 4" id="KW-0975">Bacterial flagellum</keyword>
<evidence type="ECO:0000313" key="7">
    <source>
        <dbReference type="Proteomes" id="UP000199337"/>
    </source>
</evidence>
<evidence type="ECO:0000313" key="6">
    <source>
        <dbReference type="EMBL" id="SFF95803.1"/>
    </source>
</evidence>
<evidence type="ECO:0000256" key="5">
    <source>
        <dbReference type="NCBIfam" id="TIGR00205"/>
    </source>
</evidence>
<dbReference type="GO" id="GO:0003774">
    <property type="term" value="F:cytoskeletal motor activity"/>
    <property type="evidence" value="ECO:0007669"/>
    <property type="project" value="InterPro"/>
</dbReference>
<evidence type="ECO:0000256" key="1">
    <source>
        <dbReference type="ARBA" id="ARBA00004117"/>
    </source>
</evidence>
<dbReference type="NCBIfam" id="TIGR00205">
    <property type="entry name" value="fliE"/>
    <property type="match status" value="1"/>
</dbReference>
<gene>
    <name evidence="4" type="primary">fliE</name>
    <name evidence="6" type="ORF">SAMN05660649_00201</name>
</gene>
<keyword evidence="6" id="KW-0969">Cilium</keyword>
<dbReference type="InterPro" id="IPR001624">
    <property type="entry name" value="FliE"/>
</dbReference>
<dbReference type="GO" id="GO:0005198">
    <property type="term" value="F:structural molecule activity"/>
    <property type="evidence" value="ECO:0007669"/>
    <property type="project" value="UniProtKB-UniRule"/>
</dbReference>
<dbReference type="STRING" id="341036.SAMN05660649_00201"/>
<dbReference type="OrthoDB" id="9812413at2"/>
<dbReference type="PRINTS" id="PR01006">
    <property type="entry name" value="FLGHOOKFLIE"/>
</dbReference>
<reference evidence="7" key="1">
    <citation type="submission" date="2016-10" db="EMBL/GenBank/DDBJ databases">
        <authorList>
            <person name="Varghese N."/>
            <person name="Submissions S."/>
        </authorList>
    </citation>
    <scope>NUCLEOTIDE SEQUENCE [LARGE SCALE GENOMIC DNA]</scope>
    <source>
        <strain evidence="7">DSM 17038</strain>
    </source>
</reference>
<dbReference type="GO" id="GO:0071973">
    <property type="term" value="P:bacterial-type flagellum-dependent cell motility"/>
    <property type="evidence" value="ECO:0007669"/>
    <property type="project" value="InterPro"/>
</dbReference>
<dbReference type="PANTHER" id="PTHR34653">
    <property type="match status" value="1"/>
</dbReference>
<name>A0A1I2MWI8_9FIRM</name>
<keyword evidence="6" id="KW-0966">Cell projection</keyword>
<evidence type="ECO:0000256" key="3">
    <source>
        <dbReference type="ARBA" id="ARBA00023143"/>
    </source>
</evidence>
<keyword evidence="6" id="KW-0282">Flagellum</keyword>
<evidence type="ECO:0000256" key="4">
    <source>
        <dbReference type="HAMAP-Rule" id="MF_00724"/>
    </source>
</evidence>
<organism evidence="6 7">
    <name type="scientific">Desulfotruncus arcticus DSM 17038</name>
    <dbReference type="NCBI Taxonomy" id="1121424"/>
    <lineage>
        <taxon>Bacteria</taxon>
        <taxon>Bacillati</taxon>
        <taxon>Bacillota</taxon>
        <taxon>Clostridia</taxon>
        <taxon>Eubacteriales</taxon>
        <taxon>Desulfallaceae</taxon>
        <taxon>Desulfotruncus</taxon>
    </lineage>
</organism>
<dbReference type="Proteomes" id="UP000199337">
    <property type="component" value="Unassembled WGS sequence"/>
</dbReference>
<accession>A0A1I2MWI8</accession>
<dbReference type="GO" id="GO:0009425">
    <property type="term" value="C:bacterial-type flagellum basal body"/>
    <property type="evidence" value="ECO:0007669"/>
    <property type="project" value="UniProtKB-SubCell"/>
</dbReference>
<dbReference type="RefSeq" id="WP_092467813.1">
    <property type="nucleotide sequence ID" value="NZ_FOOX01000001.1"/>
</dbReference>
<dbReference type="PANTHER" id="PTHR34653:SF1">
    <property type="entry name" value="FLAGELLAR HOOK-BASAL BODY COMPLEX PROTEIN FLIE"/>
    <property type="match status" value="1"/>
</dbReference>